<feature type="region of interest" description="Disordered" evidence="1">
    <location>
        <begin position="122"/>
        <end position="143"/>
    </location>
</feature>
<sequence>MAESVKRGGTPRRLPARSKRQLSKSRRRAIAGGGDRAASKQQAAAQRGCAASCSETAIVNLEAAFLHGVRTAAAQRDAGEQAARTRMRAATTTRKGGSARWRASPATRRDATRMRRLKVGAAHMRLRAGRQGPRPKSDVFHGCPSILSGSMNVS</sequence>
<gene>
    <name evidence="2" type="ORF">Scep_011899</name>
</gene>
<feature type="region of interest" description="Disordered" evidence="1">
    <location>
        <begin position="74"/>
        <end position="110"/>
    </location>
</feature>
<name>A0AAP0P9D8_9MAGN</name>
<keyword evidence="3" id="KW-1185">Reference proteome</keyword>
<accession>A0AAP0P9D8</accession>
<evidence type="ECO:0000256" key="1">
    <source>
        <dbReference type="SAM" id="MobiDB-lite"/>
    </source>
</evidence>
<feature type="compositionally biased region" description="Low complexity" evidence="1">
    <location>
        <begin position="74"/>
        <end position="94"/>
    </location>
</feature>
<protein>
    <submittedName>
        <fullName evidence="2">Uncharacterized protein</fullName>
    </submittedName>
</protein>
<comment type="caution">
    <text evidence="2">The sequence shown here is derived from an EMBL/GenBank/DDBJ whole genome shotgun (WGS) entry which is preliminary data.</text>
</comment>
<feature type="region of interest" description="Disordered" evidence="1">
    <location>
        <begin position="1"/>
        <end position="39"/>
    </location>
</feature>
<evidence type="ECO:0000313" key="2">
    <source>
        <dbReference type="EMBL" id="KAK9132371.1"/>
    </source>
</evidence>
<feature type="compositionally biased region" description="Basic residues" evidence="1">
    <location>
        <begin position="14"/>
        <end position="29"/>
    </location>
</feature>
<dbReference type="AlphaFoldDB" id="A0AAP0P9D8"/>
<evidence type="ECO:0000313" key="3">
    <source>
        <dbReference type="Proteomes" id="UP001419268"/>
    </source>
</evidence>
<reference evidence="2 3" key="1">
    <citation type="submission" date="2024-01" db="EMBL/GenBank/DDBJ databases">
        <title>Genome assemblies of Stephania.</title>
        <authorList>
            <person name="Yang L."/>
        </authorList>
    </citation>
    <scope>NUCLEOTIDE SEQUENCE [LARGE SCALE GENOMIC DNA]</scope>
    <source>
        <strain evidence="2">JXDWG</strain>
        <tissue evidence="2">Leaf</tissue>
    </source>
</reference>
<dbReference type="EMBL" id="JBBNAG010000005">
    <property type="protein sequence ID" value="KAK9132371.1"/>
    <property type="molecule type" value="Genomic_DNA"/>
</dbReference>
<organism evidence="2 3">
    <name type="scientific">Stephania cephalantha</name>
    <dbReference type="NCBI Taxonomy" id="152367"/>
    <lineage>
        <taxon>Eukaryota</taxon>
        <taxon>Viridiplantae</taxon>
        <taxon>Streptophyta</taxon>
        <taxon>Embryophyta</taxon>
        <taxon>Tracheophyta</taxon>
        <taxon>Spermatophyta</taxon>
        <taxon>Magnoliopsida</taxon>
        <taxon>Ranunculales</taxon>
        <taxon>Menispermaceae</taxon>
        <taxon>Menispermoideae</taxon>
        <taxon>Cissampelideae</taxon>
        <taxon>Stephania</taxon>
    </lineage>
</organism>
<dbReference type="Proteomes" id="UP001419268">
    <property type="component" value="Unassembled WGS sequence"/>
</dbReference>
<proteinExistence type="predicted"/>